<dbReference type="Pfam" id="PF09822">
    <property type="entry name" value="ABC_transp_aux"/>
    <property type="match status" value="1"/>
</dbReference>
<dbReference type="OrthoDB" id="9777219at2"/>
<proteinExistence type="predicted"/>
<accession>A0A0U2Z5R7</accession>
<dbReference type="RefSeq" id="WP_062477661.1">
    <property type="nucleotide sequence ID" value="NZ_CP013650.1"/>
</dbReference>
<name>A0A0U2Z5R7_9ALTE</name>
<evidence type="ECO:0000313" key="6">
    <source>
        <dbReference type="Proteomes" id="UP000068447"/>
    </source>
</evidence>
<evidence type="ECO:0000259" key="4">
    <source>
        <dbReference type="Pfam" id="PF23357"/>
    </source>
</evidence>
<keyword evidence="2" id="KW-0812">Transmembrane</keyword>
<evidence type="ECO:0000259" key="3">
    <source>
        <dbReference type="Pfam" id="PF09822"/>
    </source>
</evidence>
<gene>
    <name evidence="5" type="ORF">AT746_05675</name>
</gene>
<feature type="coiled-coil region" evidence="1">
    <location>
        <begin position="502"/>
        <end position="529"/>
    </location>
</feature>
<organism evidence="5 6">
    <name type="scientific">Lacimicrobium alkaliphilum</name>
    <dbReference type="NCBI Taxonomy" id="1526571"/>
    <lineage>
        <taxon>Bacteria</taxon>
        <taxon>Pseudomonadati</taxon>
        <taxon>Pseudomonadota</taxon>
        <taxon>Gammaproteobacteria</taxon>
        <taxon>Alteromonadales</taxon>
        <taxon>Alteromonadaceae</taxon>
        <taxon>Lacimicrobium</taxon>
    </lineage>
</organism>
<dbReference type="AlphaFoldDB" id="A0A0U2Z5R7"/>
<dbReference type="EMBL" id="CP013650">
    <property type="protein sequence ID" value="ALS97812.1"/>
    <property type="molecule type" value="Genomic_DNA"/>
</dbReference>
<keyword evidence="6" id="KW-1185">Reference proteome</keyword>
<evidence type="ECO:0000256" key="1">
    <source>
        <dbReference type="SAM" id="Coils"/>
    </source>
</evidence>
<dbReference type="Pfam" id="PF23357">
    <property type="entry name" value="DUF7088"/>
    <property type="match status" value="1"/>
</dbReference>
<protein>
    <submittedName>
        <fullName evidence="5">ABC transporter</fullName>
    </submittedName>
</protein>
<feature type="domain" description="ABC-type uncharacterised transport system" evidence="3">
    <location>
        <begin position="185"/>
        <end position="468"/>
    </location>
</feature>
<dbReference type="InterPro" id="IPR055396">
    <property type="entry name" value="DUF7088"/>
</dbReference>
<keyword evidence="1" id="KW-0175">Coiled coil</keyword>
<feature type="domain" description="DUF7088" evidence="4">
    <location>
        <begin position="38"/>
        <end position="138"/>
    </location>
</feature>
<keyword evidence="2" id="KW-0472">Membrane</keyword>
<evidence type="ECO:0000313" key="5">
    <source>
        <dbReference type="EMBL" id="ALS97812.1"/>
    </source>
</evidence>
<dbReference type="Proteomes" id="UP000068447">
    <property type="component" value="Chromosome"/>
</dbReference>
<sequence>MINKLSSLLAAVLLLLVFFVLVLLNNQLLSGLRADLTEDKVYSLSAGSKQILQELDEPVHLYFFYSDKASKGMTSLRNYANRVESLLEEYRSLADGKLILHKIDPEPFSEAEDQANQFGLTAASVGVGGDAVYLGLAARNAYDDEKIIPFFDPQKESTLEYELSKLLYQLSDPQPVKVTLVTDLSVQGGQNPMTGRFDPPWTSFTQLQQLYEVETLGSDAAGLPTDTNVLVLVHPQNLSESMLFSIDQYLIKGGKALIFLDPHHESDPMAAMGGANGSELTLMLDAWGVEFSTDQVVLDAAAGLEIRTQTGTTRHLGFLGLDKSLLDESDVITRDLDMINGASFGYFSRQGNTGPDWQPLLHSSESAAVTDSSAYAMVRDVSQLDGDFDQAARRTLAVRLSGSASSAFESVPEGVDNAGYQQQTQALNVILVGDTDLLTDRFWVSQSNFFGQTIYTPFANNGDFLTNAVENLSGSEALISIRSRGTFSRPFEVVNALTVKAEKSFREQEKRLQQQLDETESQLAQLQEQGGESGALVLSQQQQQMLEEFMQQKIDIRKALRDVRHQLDKDIEQLGTLLKFINIALAPIVLVLLLGGLFRLLRASKGRSL</sequence>
<reference evidence="5 6" key="1">
    <citation type="submission" date="2015-12" db="EMBL/GenBank/DDBJ databases">
        <title>Complete genome of Lacimicrobium alkaliphilum KCTC 32984.</title>
        <authorList>
            <person name="Kim S.-G."/>
            <person name="Lee Y.-J."/>
        </authorList>
    </citation>
    <scope>NUCLEOTIDE SEQUENCE [LARGE SCALE GENOMIC DNA]</scope>
    <source>
        <strain evidence="5 6">YelD216</strain>
    </source>
</reference>
<dbReference type="InterPro" id="IPR019196">
    <property type="entry name" value="ABC_transp_unknown"/>
</dbReference>
<dbReference type="KEGG" id="lal:AT746_05675"/>
<evidence type="ECO:0000256" key="2">
    <source>
        <dbReference type="SAM" id="Phobius"/>
    </source>
</evidence>
<keyword evidence="2" id="KW-1133">Transmembrane helix</keyword>
<feature type="transmembrane region" description="Helical" evidence="2">
    <location>
        <begin position="580"/>
        <end position="601"/>
    </location>
</feature>
<dbReference type="STRING" id="1526571.AT746_05675"/>